<organism evidence="1 2">
    <name type="scientific">Sphagnum jensenii</name>
    <dbReference type="NCBI Taxonomy" id="128206"/>
    <lineage>
        <taxon>Eukaryota</taxon>
        <taxon>Viridiplantae</taxon>
        <taxon>Streptophyta</taxon>
        <taxon>Embryophyta</taxon>
        <taxon>Bryophyta</taxon>
        <taxon>Sphagnophytina</taxon>
        <taxon>Sphagnopsida</taxon>
        <taxon>Sphagnales</taxon>
        <taxon>Sphagnaceae</taxon>
        <taxon>Sphagnum</taxon>
    </lineage>
</organism>
<sequence length="126" mass="14517">MLRSPTALESRIPTPNSALRAGILRQQYTTQTTMMTIYEIRHSRSRGKTATYTWKYGIGATTVFYTRESTHTVQAKPRNTLINTVFSRPLNSTLMSLRIHKTATYAWKYGIRATNVLYTHEFTHTI</sequence>
<evidence type="ECO:0000313" key="1">
    <source>
        <dbReference type="EMBL" id="CAK9872004.1"/>
    </source>
</evidence>
<proteinExistence type="predicted"/>
<accession>A0ABP1BA89</accession>
<evidence type="ECO:0000313" key="2">
    <source>
        <dbReference type="Proteomes" id="UP001497522"/>
    </source>
</evidence>
<protein>
    <submittedName>
        <fullName evidence="1">Uncharacterized protein</fullName>
    </submittedName>
</protein>
<dbReference type="EMBL" id="OZ023703">
    <property type="protein sequence ID" value="CAK9872004.1"/>
    <property type="molecule type" value="Genomic_DNA"/>
</dbReference>
<gene>
    <name evidence="1" type="ORF">CSSPJE1EN2_LOCUS14601</name>
</gene>
<reference evidence="1 2" key="1">
    <citation type="submission" date="2024-03" db="EMBL/GenBank/DDBJ databases">
        <authorList>
            <consortium name="ELIXIR-Norway"/>
            <consortium name="Elixir Norway"/>
        </authorList>
    </citation>
    <scope>NUCLEOTIDE SEQUENCE [LARGE SCALE GENOMIC DNA]</scope>
</reference>
<keyword evidence="2" id="KW-1185">Reference proteome</keyword>
<name>A0ABP1BA89_9BRYO</name>
<dbReference type="Proteomes" id="UP001497522">
    <property type="component" value="Chromosome 2"/>
</dbReference>